<dbReference type="Proteomes" id="UP001367030">
    <property type="component" value="Unassembled WGS sequence"/>
</dbReference>
<evidence type="ECO:0000313" key="2">
    <source>
        <dbReference type="Proteomes" id="UP001367030"/>
    </source>
</evidence>
<dbReference type="SUPFAM" id="SSF64438">
    <property type="entry name" value="CNF1/YfiH-like putative cysteine hydrolases"/>
    <property type="match status" value="1"/>
</dbReference>
<proteinExistence type="predicted"/>
<name>A0ABU8XCG7_9BURK</name>
<keyword evidence="2" id="KW-1185">Reference proteome</keyword>
<evidence type="ECO:0000313" key="1">
    <source>
        <dbReference type="EMBL" id="MEJ8857538.1"/>
    </source>
</evidence>
<protein>
    <recommendedName>
        <fullName evidence="3">Chemoreceptor glutamine deamidase CheD</fullName>
    </recommendedName>
</protein>
<organism evidence="1 2">
    <name type="scientific">Variovorax robiniae</name>
    <dbReference type="NCBI Taxonomy" id="1836199"/>
    <lineage>
        <taxon>Bacteria</taxon>
        <taxon>Pseudomonadati</taxon>
        <taxon>Pseudomonadota</taxon>
        <taxon>Betaproteobacteria</taxon>
        <taxon>Burkholderiales</taxon>
        <taxon>Comamonadaceae</taxon>
        <taxon>Variovorax</taxon>
    </lineage>
</organism>
<accession>A0ABU8XCG7</accession>
<evidence type="ECO:0008006" key="3">
    <source>
        <dbReference type="Google" id="ProtNLM"/>
    </source>
</evidence>
<sequence length="191" mass="20630">MLERRTGLDAPYVEGTCTWVMADGVGVLTSSSFGSCVGLALYGPRHHRGVVAHFAGELGRDTEKSGRYAMEILREACPVLRGPWTGWVFGGSSLNRGSDIITTTGDKLTKPLIDAVRKALHGNRYIPINVLRNAAEQRAPETQAGKYPYHSAVALDVATGKITYPRVANLATEGGSEKVVVTKQRRKSGNF</sequence>
<gene>
    <name evidence="1" type="ORF">WKW79_23405</name>
</gene>
<comment type="caution">
    <text evidence="1">The sequence shown here is derived from an EMBL/GenBank/DDBJ whole genome shotgun (WGS) entry which is preliminary data.</text>
</comment>
<dbReference type="EMBL" id="JBBKZS010000011">
    <property type="protein sequence ID" value="MEJ8857538.1"/>
    <property type="molecule type" value="Genomic_DNA"/>
</dbReference>
<dbReference type="InterPro" id="IPR038592">
    <property type="entry name" value="CheD-like_sf"/>
</dbReference>
<dbReference type="InterPro" id="IPR011324">
    <property type="entry name" value="Cytotoxic_necrot_fac-like_cat"/>
</dbReference>
<dbReference type="Gene3D" id="3.30.1330.200">
    <property type="match status" value="1"/>
</dbReference>
<dbReference type="RefSeq" id="WP_340337605.1">
    <property type="nucleotide sequence ID" value="NZ_JBBKZS010000011.1"/>
</dbReference>
<reference evidence="1 2" key="1">
    <citation type="submission" date="2024-03" db="EMBL/GenBank/DDBJ databases">
        <title>Novel species of the genus Variovorax.</title>
        <authorList>
            <person name="Liu Q."/>
            <person name="Xin Y.-H."/>
        </authorList>
    </citation>
    <scope>NUCLEOTIDE SEQUENCE [LARGE SCALE GENOMIC DNA]</scope>
    <source>
        <strain evidence="1 2">KACC 18901</strain>
    </source>
</reference>